<organism evidence="2 3">
    <name type="scientific">Paracoccidioides brasiliensis</name>
    <dbReference type="NCBI Taxonomy" id="121759"/>
    <lineage>
        <taxon>Eukaryota</taxon>
        <taxon>Fungi</taxon>
        <taxon>Dikarya</taxon>
        <taxon>Ascomycota</taxon>
        <taxon>Pezizomycotina</taxon>
        <taxon>Eurotiomycetes</taxon>
        <taxon>Eurotiomycetidae</taxon>
        <taxon>Onygenales</taxon>
        <taxon>Ajellomycetaceae</taxon>
        <taxon>Paracoccidioides</taxon>
    </lineage>
</organism>
<dbReference type="EMBL" id="LZYO01001195">
    <property type="protein sequence ID" value="ODH12536.1"/>
    <property type="molecule type" value="Genomic_DNA"/>
</dbReference>
<comment type="caution">
    <text evidence="2">The sequence shown here is derived from an EMBL/GenBank/DDBJ whole genome shotgun (WGS) entry which is preliminary data.</text>
</comment>
<evidence type="ECO:0000313" key="3">
    <source>
        <dbReference type="Proteomes" id="UP000242814"/>
    </source>
</evidence>
<gene>
    <name evidence="2" type="ORF">ACO22_08168</name>
</gene>
<name>A0A1D2J2L1_PARBR</name>
<evidence type="ECO:0000256" key="1">
    <source>
        <dbReference type="SAM" id="MobiDB-lite"/>
    </source>
</evidence>
<accession>A0A1D2J2L1</accession>
<feature type="region of interest" description="Disordered" evidence="1">
    <location>
        <begin position="37"/>
        <end position="57"/>
    </location>
</feature>
<dbReference type="Proteomes" id="UP000242814">
    <property type="component" value="Unassembled WGS sequence"/>
</dbReference>
<evidence type="ECO:0000313" key="2">
    <source>
        <dbReference type="EMBL" id="ODH12536.1"/>
    </source>
</evidence>
<reference evidence="2 3" key="1">
    <citation type="submission" date="2016-06" db="EMBL/GenBank/DDBJ databases">
        <authorList>
            <person name="Kjaerup R.B."/>
            <person name="Dalgaard T.S."/>
            <person name="Juul-Madsen H.R."/>
        </authorList>
    </citation>
    <scope>NUCLEOTIDE SEQUENCE [LARGE SCALE GENOMIC DNA]</scope>
    <source>
        <strain evidence="2 3">Pb300</strain>
    </source>
</reference>
<sequence>ITGNPDKKERFNLDLSQGNSQPTQRVELFVVGLQELGRGGGPTTPGFQPAAAAHGRL</sequence>
<protein>
    <submittedName>
        <fullName evidence="2">Uncharacterized protein</fullName>
    </submittedName>
</protein>
<proteinExistence type="predicted"/>
<feature type="non-terminal residue" evidence="2">
    <location>
        <position position="1"/>
    </location>
</feature>
<dbReference type="AlphaFoldDB" id="A0A1D2J2L1"/>